<name>A0A5J5AIW3_9ASTE</name>
<feature type="domain" description="BRO1" evidence="1">
    <location>
        <begin position="1"/>
        <end position="127"/>
    </location>
</feature>
<gene>
    <name evidence="2" type="ORF">F0562_033421</name>
</gene>
<dbReference type="GO" id="GO:0043328">
    <property type="term" value="P:protein transport to vacuole involved in ubiquitin-dependent protein catabolic process via the multivesicular body sorting pathway"/>
    <property type="evidence" value="ECO:0007669"/>
    <property type="project" value="TreeGrafter"/>
</dbReference>
<organism evidence="2 3">
    <name type="scientific">Nyssa sinensis</name>
    <dbReference type="NCBI Taxonomy" id="561372"/>
    <lineage>
        <taxon>Eukaryota</taxon>
        <taxon>Viridiplantae</taxon>
        <taxon>Streptophyta</taxon>
        <taxon>Embryophyta</taxon>
        <taxon>Tracheophyta</taxon>
        <taxon>Spermatophyta</taxon>
        <taxon>Magnoliopsida</taxon>
        <taxon>eudicotyledons</taxon>
        <taxon>Gunneridae</taxon>
        <taxon>Pentapetalae</taxon>
        <taxon>asterids</taxon>
        <taxon>Cornales</taxon>
        <taxon>Nyssaceae</taxon>
        <taxon>Nyssa</taxon>
    </lineage>
</organism>
<evidence type="ECO:0000259" key="1">
    <source>
        <dbReference type="PROSITE" id="PS51180"/>
    </source>
</evidence>
<protein>
    <recommendedName>
        <fullName evidence="1">BRO1 domain-containing protein</fullName>
    </recommendedName>
</protein>
<dbReference type="InterPro" id="IPR038499">
    <property type="entry name" value="BRO1_sf"/>
</dbReference>
<dbReference type="GO" id="GO:0005768">
    <property type="term" value="C:endosome"/>
    <property type="evidence" value="ECO:0007669"/>
    <property type="project" value="TreeGrafter"/>
</dbReference>
<dbReference type="PROSITE" id="PS51180">
    <property type="entry name" value="BRO1"/>
    <property type="match status" value="1"/>
</dbReference>
<dbReference type="OrthoDB" id="1697041at2759"/>
<dbReference type="PANTHER" id="PTHR23030:SF30">
    <property type="entry name" value="TYROSINE-PROTEIN PHOSPHATASE NON-RECEPTOR TYPE 23"/>
    <property type="match status" value="1"/>
</dbReference>
<dbReference type="EMBL" id="CM018044">
    <property type="protein sequence ID" value="KAA8529091.1"/>
    <property type="molecule type" value="Genomic_DNA"/>
</dbReference>
<keyword evidence="3" id="KW-1185">Reference proteome</keyword>
<accession>A0A5J5AIW3</accession>
<dbReference type="Pfam" id="PF03097">
    <property type="entry name" value="BRO1"/>
    <property type="match status" value="1"/>
</dbReference>
<proteinExistence type="predicted"/>
<dbReference type="InterPro" id="IPR004328">
    <property type="entry name" value="BRO1_dom"/>
</dbReference>
<reference evidence="2 3" key="1">
    <citation type="submission" date="2019-09" db="EMBL/GenBank/DDBJ databases">
        <title>A chromosome-level genome assembly of the Chinese tupelo Nyssa sinensis.</title>
        <authorList>
            <person name="Yang X."/>
            <person name="Kang M."/>
            <person name="Yang Y."/>
            <person name="Xiong H."/>
            <person name="Wang M."/>
            <person name="Zhang Z."/>
            <person name="Wang Z."/>
            <person name="Wu H."/>
            <person name="Ma T."/>
            <person name="Liu J."/>
            <person name="Xi Z."/>
        </authorList>
    </citation>
    <scope>NUCLEOTIDE SEQUENCE [LARGE SCALE GENOMIC DNA]</scope>
    <source>
        <strain evidence="2">J267</strain>
        <tissue evidence="2">Leaf</tissue>
    </source>
</reference>
<dbReference type="Gene3D" id="1.25.40.280">
    <property type="entry name" value="alix/aip1 like domains"/>
    <property type="match status" value="1"/>
</dbReference>
<sequence length="144" mass="15909">MRSDLERATVDPLPARRDLLQRYYKALCAVESRFPISPNKDHINSVTFTWYDAFKNKQKASQQNVHLEKAAVLFNLGPVHSHIGLTFDWSSIEGGHQASHSFIASAGAFAFLRDTASTKASMESSTTVGLYYEEALAALNVATS</sequence>
<evidence type="ECO:0000313" key="3">
    <source>
        <dbReference type="Proteomes" id="UP000325577"/>
    </source>
</evidence>
<dbReference type="AlphaFoldDB" id="A0A5J5AIW3"/>
<dbReference type="PANTHER" id="PTHR23030">
    <property type="entry name" value="PCD6 INTERACTING PROTEIN-RELATED"/>
    <property type="match status" value="1"/>
</dbReference>
<dbReference type="Proteomes" id="UP000325577">
    <property type="component" value="Linkage Group LG20"/>
</dbReference>
<evidence type="ECO:0000313" key="2">
    <source>
        <dbReference type="EMBL" id="KAA8529091.1"/>
    </source>
</evidence>